<dbReference type="HOGENOM" id="CLU_3058108_0_0_14"/>
<protein>
    <submittedName>
        <fullName evidence="1">Uncharacterized protein</fullName>
    </submittedName>
</protein>
<accession>Q2NII2</accession>
<dbReference type="EMBL" id="CP000061">
    <property type="protein sequence ID" value="ABC65761.1"/>
    <property type="molecule type" value="Genomic_DNA"/>
</dbReference>
<proteinExistence type="predicted"/>
<evidence type="ECO:0000313" key="2">
    <source>
        <dbReference type="Proteomes" id="UP000001934"/>
    </source>
</evidence>
<dbReference type="Proteomes" id="UP000001934">
    <property type="component" value="Chromosome"/>
</dbReference>
<reference evidence="1 2" key="1">
    <citation type="journal article" date="2006" name="J. Bacteriol.">
        <title>Living with genome instability: the adaptation of phytoplasmas to diverse environments of their insect and plant hosts.</title>
        <authorList>
            <person name="Bai X."/>
            <person name="Zhang J."/>
            <person name="Ewing A."/>
            <person name="Miller S.A."/>
            <person name="Jancso Radek A."/>
            <person name="Shevchenko D.V."/>
            <person name="Tsukerman K."/>
            <person name="Walunas T."/>
            <person name="Lapidus A."/>
            <person name="Campbell J.W."/>
            <person name="Hogenhout S.A."/>
        </authorList>
    </citation>
    <scope>NUCLEOTIDE SEQUENCE [LARGE SCALE GENOMIC DNA]</scope>
    <source>
        <strain evidence="1 2">AYWB</strain>
    </source>
</reference>
<sequence>MVKKQKTKKEKTKIIDYLALKKLVGFFYIKKIIFQLVMDKLQFFIKEFLKSQH</sequence>
<keyword evidence="2" id="KW-1185">Reference proteome</keyword>
<dbReference type="KEGG" id="ayw:AYWB_644"/>
<dbReference type="AlphaFoldDB" id="Q2NII2"/>
<organism evidence="1 2">
    <name type="scientific">Aster yellows witches'-broom phytoplasma (strain AYWB)</name>
    <dbReference type="NCBI Taxonomy" id="322098"/>
    <lineage>
        <taxon>Bacteria</taxon>
        <taxon>Bacillati</taxon>
        <taxon>Mycoplasmatota</taxon>
        <taxon>Mollicutes</taxon>
        <taxon>Acholeplasmatales</taxon>
        <taxon>Acholeplasmataceae</taxon>
        <taxon>Candidatus Phytoplasma</taxon>
        <taxon>16SrI (Aster yellows group)</taxon>
    </lineage>
</organism>
<name>Q2NII2_AYWBP</name>
<evidence type="ECO:0000313" key="1">
    <source>
        <dbReference type="EMBL" id="ABC65761.1"/>
    </source>
</evidence>
<gene>
    <name evidence="1" type="ordered locus">AYWB_644</name>
</gene>